<comment type="caution">
    <text evidence="4">The sequence shown here is derived from an EMBL/GenBank/DDBJ whole genome shotgun (WGS) entry which is preliminary data.</text>
</comment>
<dbReference type="EMBL" id="VJZA01000043">
    <property type="protein sequence ID" value="TVT19745.1"/>
    <property type="molecule type" value="Genomic_DNA"/>
</dbReference>
<keyword evidence="4" id="KW-0808">Transferase</keyword>
<organism evidence="4 5">
    <name type="scientific">Amycolatopsis acidiphila</name>
    <dbReference type="NCBI Taxonomy" id="715473"/>
    <lineage>
        <taxon>Bacteria</taxon>
        <taxon>Bacillati</taxon>
        <taxon>Actinomycetota</taxon>
        <taxon>Actinomycetes</taxon>
        <taxon>Pseudonocardiales</taxon>
        <taxon>Pseudonocardiaceae</taxon>
        <taxon>Amycolatopsis</taxon>
    </lineage>
</organism>
<dbReference type="CDD" id="cd16936">
    <property type="entry name" value="HATPase_RsbW-like"/>
    <property type="match status" value="1"/>
</dbReference>
<reference evidence="4 5" key="1">
    <citation type="submission" date="2019-07" db="EMBL/GenBank/DDBJ databases">
        <title>New species of Amycolatopsis and Streptomyces.</title>
        <authorList>
            <person name="Duangmal K."/>
            <person name="Teo W.F.A."/>
            <person name="Lipun K."/>
        </authorList>
    </citation>
    <scope>NUCLEOTIDE SEQUENCE [LARGE SCALE GENOMIC DNA]</scope>
    <source>
        <strain evidence="4 5">JCM 30562</strain>
    </source>
</reference>
<dbReference type="InterPro" id="IPR050267">
    <property type="entry name" value="Anti-sigma-factor_SerPK"/>
</dbReference>
<dbReference type="Proteomes" id="UP000318578">
    <property type="component" value="Unassembled WGS sequence"/>
</dbReference>
<dbReference type="InterPro" id="IPR036890">
    <property type="entry name" value="HATPase_C_sf"/>
</dbReference>
<dbReference type="Gene3D" id="3.30.565.10">
    <property type="entry name" value="Histidine kinase-like ATPase, C-terminal domain"/>
    <property type="match status" value="1"/>
</dbReference>
<sequence length="319" mass="33637">MRPGAAAGHQGYFHEAVCYASDEELLGVAVPFLLGGVQAGEPTVVSLGERTAGLLRDELGDVEGIVFQAGGAVYARPAVAIRSYQHLLAGYAARGAGQIRVIGEIPAFGLGTTWDWWARYEAVISRAYGAYPLWSMCAYDTRTTPGHVLEDVARTHPRNAEPDGSHRPSPGYAGAVAFLSQEHVVTPDPIERTAPLVDLFEPAPGEARRALAGALHAHLDADGFDDLLVAVSETVTNAIEHGTPPVRLRCWAAPGRLVVKVTDAGPGPGDPFAGLMPAAKAPDGGMGLWLAHQLCDHVTFGRTPEGEFVVRLTAGTPLS</sequence>
<dbReference type="InterPro" id="IPR025847">
    <property type="entry name" value="MEDS_domain"/>
</dbReference>
<evidence type="ECO:0000259" key="2">
    <source>
        <dbReference type="Pfam" id="PF13581"/>
    </source>
</evidence>
<dbReference type="InterPro" id="IPR003594">
    <property type="entry name" value="HATPase_dom"/>
</dbReference>
<dbReference type="Pfam" id="PF13581">
    <property type="entry name" value="HATPase_c_2"/>
    <property type="match status" value="1"/>
</dbReference>
<feature type="domain" description="Histidine kinase/HSP90-like ATPase" evidence="2">
    <location>
        <begin position="206"/>
        <end position="309"/>
    </location>
</feature>
<dbReference type="InterPro" id="IPR047718">
    <property type="entry name" value="RsbA-like_anti_sig"/>
</dbReference>
<name>A0A558A676_9PSEU</name>
<dbReference type="Pfam" id="PF14417">
    <property type="entry name" value="MEDS"/>
    <property type="match status" value="1"/>
</dbReference>
<keyword evidence="4" id="KW-0418">Kinase</keyword>
<dbReference type="RefSeq" id="WP_144641952.1">
    <property type="nucleotide sequence ID" value="NZ_BNAX01000002.1"/>
</dbReference>
<accession>A0A558A676</accession>
<dbReference type="PANTHER" id="PTHR35526:SF3">
    <property type="entry name" value="ANTI-SIGMA-F FACTOR RSBW"/>
    <property type="match status" value="1"/>
</dbReference>
<feature type="domain" description="MEDS" evidence="3">
    <location>
        <begin position="14"/>
        <end position="157"/>
    </location>
</feature>
<dbReference type="AlphaFoldDB" id="A0A558A676"/>
<keyword evidence="1" id="KW-0723">Serine/threonine-protein kinase</keyword>
<dbReference type="SUPFAM" id="SSF55874">
    <property type="entry name" value="ATPase domain of HSP90 chaperone/DNA topoisomerase II/histidine kinase"/>
    <property type="match status" value="1"/>
</dbReference>
<evidence type="ECO:0000256" key="1">
    <source>
        <dbReference type="ARBA" id="ARBA00022527"/>
    </source>
</evidence>
<dbReference type="GO" id="GO:0004674">
    <property type="term" value="F:protein serine/threonine kinase activity"/>
    <property type="evidence" value="ECO:0007669"/>
    <property type="project" value="UniProtKB-KW"/>
</dbReference>
<dbReference type="PANTHER" id="PTHR35526">
    <property type="entry name" value="ANTI-SIGMA-F FACTOR RSBW-RELATED"/>
    <property type="match status" value="1"/>
</dbReference>
<dbReference type="OrthoDB" id="4088450at2"/>
<gene>
    <name evidence="4" type="ORF">FNH06_22995</name>
</gene>
<keyword evidence="5" id="KW-1185">Reference proteome</keyword>
<evidence type="ECO:0000313" key="5">
    <source>
        <dbReference type="Proteomes" id="UP000318578"/>
    </source>
</evidence>
<protein>
    <submittedName>
        <fullName evidence="4">Sensor histidine kinase</fullName>
    </submittedName>
</protein>
<evidence type="ECO:0000259" key="3">
    <source>
        <dbReference type="Pfam" id="PF14417"/>
    </source>
</evidence>
<evidence type="ECO:0000313" key="4">
    <source>
        <dbReference type="EMBL" id="TVT19745.1"/>
    </source>
</evidence>
<dbReference type="NCBIfam" id="NF041045">
    <property type="entry name" value="RsbA_anti_sig"/>
    <property type="match status" value="1"/>
</dbReference>
<proteinExistence type="predicted"/>